<dbReference type="Gene3D" id="3.30.40.10">
    <property type="entry name" value="Zinc/RING finger domain, C3HC4 (zinc finger)"/>
    <property type="match status" value="1"/>
</dbReference>
<dbReference type="SUPFAM" id="SSF57850">
    <property type="entry name" value="RING/U-box"/>
    <property type="match status" value="1"/>
</dbReference>
<evidence type="ECO:0000256" key="26">
    <source>
        <dbReference type="ARBA" id="ARBA00038849"/>
    </source>
</evidence>
<keyword evidence="35" id="KW-0732">Signal</keyword>
<dbReference type="EC" id="2.3.2.27" evidence="6"/>
<dbReference type="InterPro" id="IPR013083">
    <property type="entry name" value="Znf_RING/FYVE/PHD"/>
</dbReference>
<dbReference type="InParanoid" id="F7ENQ1"/>
<comment type="catalytic activity">
    <reaction evidence="31">
        <text>a (2E)-enoyl-CoA + NADPH + H(+) = a 2,3-saturated acyl-CoA + NADP(+)</text>
        <dbReference type="Rhea" id="RHEA:33763"/>
        <dbReference type="ChEBI" id="CHEBI:15378"/>
        <dbReference type="ChEBI" id="CHEBI:57783"/>
        <dbReference type="ChEBI" id="CHEBI:58349"/>
        <dbReference type="ChEBI" id="CHEBI:58856"/>
        <dbReference type="ChEBI" id="CHEBI:65111"/>
        <dbReference type="EC" id="1.3.1.38"/>
    </reaction>
    <physiologicalReaction direction="left-to-right" evidence="31">
        <dbReference type="Rhea" id="RHEA:33764"/>
    </physiologicalReaction>
</comment>
<evidence type="ECO:0000256" key="14">
    <source>
        <dbReference type="ARBA" id="ARBA00022832"/>
    </source>
</evidence>
<feature type="chain" id="PRO_5030170127" description="Peroxisomal trans-2-enoyl-CoA reductase" evidence="35">
    <location>
        <begin position="18"/>
        <end position="530"/>
    </location>
</feature>
<comment type="catalytic activity">
    <reaction evidence="30">
        <text>(2E)-hexenoyl-CoA + NADPH + H(+) = hexanoyl-CoA + NADP(+)</text>
        <dbReference type="Rhea" id="RHEA:44956"/>
        <dbReference type="ChEBI" id="CHEBI:15378"/>
        <dbReference type="ChEBI" id="CHEBI:57783"/>
        <dbReference type="ChEBI" id="CHEBI:58349"/>
        <dbReference type="ChEBI" id="CHEBI:62077"/>
        <dbReference type="ChEBI" id="CHEBI:62620"/>
    </reaction>
    <physiologicalReaction direction="left-to-right" evidence="30">
        <dbReference type="Rhea" id="RHEA:44957"/>
    </physiologicalReaction>
</comment>
<dbReference type="InterPro" id="IPR011016">
    <property type="entry name" value="Znf_RING-CH"/>
</dbReference>
<evidence type="ECO:0000256" key="10">
    <source>
        <dbReference type="ARBA" id="ARBA00022692"/>
    </source>
</evidence>
<dbReference type="Xenbase" id="XB-GENE-1009809">
    <property type="gene designation" value="pecr"/>
</dbReference>
<comment type="function">
    <text evidence="24">Participates in chain elongation of fatty acids. Catalyzes the reduction of trans-2-enoyl-CoAs of varying chain lengths from 6:1 to 16:1, having maximum activity with 10:1 CoA. Has no 2,4-dienoyl-CoA reductase activity.</text>
</comment>
<keyword evidence="11" id="KW-0479">Metal-binding</keyword>
<dbReference type="GO" id="GO:0005802">
    <property type="term" value="C:trans-Golgi network"/>
    <property type="evidence" value="ECO:0007669"/>
    <property type="project" value="UniProtKB-ARBA"/>
</dbReference>
<name>F7ENQ1_XENTR</name>
<feature type="transmembrane region" description="Helical" evidence="34">
    <location>
        <begin position="217"/>
        <end position="239"/>
    </location>
</feature>
<keyword evidence="9" id="KW-0808">Transferase</keyword>
<evidence type="ECO:0000256" key="24">
    <source>
        <dbReference type="ARBA" id="ARBA00037124"/>
    </source>
</evidence>
<dbReference type="GeneTree" id="ENSGT00940000158179"/>
<dbReference type="GO" id="GO:0005777">
    <property type="term" value="C:peroxisome"/>
    <property type="evidence" value="ECO:0007669"/>
    <property type="project" value="UniProtKB-SubCell"/>
</dbReference>
<organism evidence="37">
    <name type="scientific">Xenopus tropicalis</name>
    <name type="common">Western clawed frog</name>
    <name type="synonym">Silurana tropicalis</name>
    <dbReference type="NCBI Taxonomy" id="8364"/>
    <lineage>
        <taxon>Eukaryota</taxon>
        <taxon>Metazoa</taxon>
        <taxon>Chordata</taxon>
        <taxon>Craniata</taxon>
        <taxon>Vertebrata</taxon>
        <taxon>Euteleostomi</taxon>
        <taxon>Amphibia</taxon>
        <taxon>Batrachia</taxon>
        <taxon>Anura</taxon>
        <taxon>Pipoidea</taxon>
        <taxon>Pipidae</taxon>
        <taxon>Xenopodinae</taxon>
        <taxon>Xenopus</taxon>
        <taxon>Silurana</taxon>
    </lineage>
</organism>
<dbReference type="InterPro" id="IPR002347">
    <property type="entry name" value="SDR_fam"/>
</dbReference>
<dbReference type="GO" id="GO:0019166">
    <property type="term" value="F:trans-2-enoyl-CoA reductase (NADPH) activity"/>
    <property type="evidence" value="ECO:0007669"/>
    <property type="project" value="UniProtKB-EC"/>
</dbReference>
<evidence type="ECO:0000256" key="25">
    <source>
        <dbReference type="ARBA" id="ARBA00038622"/>
    </source>
</evidence>
<dbReference type="EC" id="1.3.1.38" evidence="26"/>
<dbReference type="Ensembl" id="ENSXETT00000001000">
    <property type="protein sequence ID" value="ENSXETP00000001000"/>
    <property type="gene ID" value="ENSXETG00000000470"/>
</dbReference>
<feature type="transmembrane region" description="Helical" evidence="34">
    <location>
        <begin position="251"/>
        <end position="274"/>
    </location>
</feature>
<dbReference type="InterPro" id="IPR052388">
    <property type="entry name" value="Peroxisomal_t2-enoyl-CoA_red"/>
</dbReference>
<comment type="subcellular location">
    <subcellularLocation>
        <location evidence="3">Golgi apparatus membrane</location>
        <topology evidence="3">Multi-pass membrane protein</topology>
    </subcellularLocation>
    <subcellularLocation>
        <location evidence="2">Peroxisome</location>
    </subcellularLocation>
</comment>
<evidence type="ECO:0000256" key="27">
    <source>
        <dbReference type="ARBA" id="ARBA00041063"/>
    </source>
</evidence>
<keyword evidence="18" id="KW-0560">Oxidoreductase</keyword>
<evidence type="ECO:0000256" key="15">
    <source>
        <dbReference type="ARBA" id="ARBA00022833"/>
    </source>
</evidence>
<dbReference type="CDD" id="cd05369">
    <property type="entry name" value="TER_DECR_SDR_a"/>
    <property type="match status" value="1"/>
</dbReference>
<feature type="signal peptide" evidence="35">
    <location>
        <begin position="1"/>
        <end position="17"/>
    </location>
</feature>
<comment type="catalytic activity">
    <reaction evidence="33">
        <text>(2E)-octenoyl-CoA + NADPH + H(+) = octanoyl-CoA + NADP(+)</text>
        <dbReference type="Rhea" id="RHEA:44952"/>
        <dbReference type="ChEBI" id="CHEBI:15378"/>
        <dbReference type="ChEBI" id="CHEBI:57386"/>
        <dbReference type="ChEBI" id="CHEBI:57783"/>
        <dbReference type="ChEBI" id="CHEBI:58349"/>
        <dbReference type="ChEBI" id="CHEBI:62242"/>
    </reaction>
    <physiologicalReaction direction="left-to-right" evidence="33">
        <dbReference type="Rhea" id="RHEA:44953"/>
    </physiologicalReaction>
</comment>
<comment type="pathway">
    <text evidence="5">Lipid metabolism; fatty acid biosynthesis.</text>
</comment>
<evidence type="ECO:0000256" key="30">
    <source>
        <dbReference type="ARBA" id="ARBA00049108"/>
    </source>
</evidence>
<evidence type="ECO:0000256" key="16">
    <source>
        <dbReference type="ARBA" id="ARBA00022857"/>
    </source>
</evidence>
<evidence type="ECO:0000256" key="22">
    <source>
        <dbReference type="ARBA" id="ARBA00023140"/>
    </source>
</evidence>
<dbReference type="GO" id="GO:0005795">
    <property type="term" value="C:Golgi stack"/>
    <property type="evidence" value="ECO:0007669"/>
    <property type="project" value="UniProtKB-ARBA"/>
</dbReference>
<dbReference type="InterPro" id="IPR047905">
    <property type="entry name" value="MARCHF4_RING_CH-C4HC3"/>
</dbReference>
<reference evidence="37" key="1">
    <citation type="journal article" date="2010" name="Science">
        <title>The genome of the Western clawed frog Xenopus tropicalis.</title>
        <authorList>
            <person name="Hellsten U."/>
            <person name="Harland R.M."/>
            <person name="Gilchrist M.J."/>
            <person name="Hendrix D."/>
            <person name="Jurka J."/>
            <person name="Kapitonov V."/>
            <person name="Ovcharenko I."/>
            <person name="Putnam N.H."/>
            <person name="Shu S."/>
            <person name="Taher L."/>
            <person name="Blitz I.L."/>
            <person name="Blumberg B."/>
            <person name="Dichmann D.S."/>
            <person name="Dubchak I."/>
            <person name="Amaya E."/>
            <person name="Detter J.C."/>
            <person name="Fletcher R."/>
            <person name="Gerhard D.S."/>
            <person name="Goodstein D."/>
            <person name="Graves T."/>
            <person name="Grigoriev I.V."/>
            <person name="Grimwood J."/>
            <person name="Kawashima T."/>
            <person name="Lindquist E."/>
            <person name="Lucas S.M."/>
            <person name="Mead P.E."/>
            <person name="Mitros T."/>
            <person name="Ogino H."/>
            <person name="Ohta Y."/>
            <person name="Poliakov A.V."/>
            <person name="Pollet N."/>
            <person name="Robert J."/>
            <person name="Salamov A."/>
            <person name="Sater A.K."/>
            <person name="Schmutz J."/>
            <person name="Terry A."/>
            <person name="Vize P.D."/>
            <person name="Warren W.C."/>
            <person name="Wells D."/>
            <person name="Wills A."/>
            <person name="Wilson R.K."/>
            <person name="Zimmerman L.B."/>
            <person name="Zorn A.M."/>
            <person name="Grainger R."/>
            <person name="Grammer T."/>
            <person name="Khokha M.K."/>
            <person name="Richardson P.M."/>
            <person name="Rokhsar D.S."/>
        </authorList>
    </citation>
    <scope>NUCLEOTIDE SEQUENCE [LARGE SCALE GENOMIC DNA]</scope>
    <source>
        <strain evidence="37">Nigerian</strain>
    </source>
</reference>
<comment type="subunit">
    <text evidence="25">Interacts with PEX5, probably required to target it into peroxisomes.</text>
</comment>
<keyword evidence="7" id="KW-0444">Lipid biosynthesis</keyword>
<evidence type="ECO:0000256" key="1">
    <source>
        <dbReference type="ARBA" id="ARBA00000900"/>
    </source>
</evidence>
<keyword evidence="19" id="KW-0333">Golgi apparatus</keyword>
<proteinExistence type="predicted"/>
<evidence type="ECO:0000256" key="11">
    <source>
        <dbReference type="ARBA" id="ARBA00022723"/>
    </source>
</evidence>
<evidence type="ECO:0000256" key="33">
    <source>
        <dbReference type="ARBA" id="ARBA00049559"/>
    </source>
</evidence>
<keyword evidence="17 34" id="KW-1133">Transmembrane helix</keyword>
<evidence type="ECO:0000256" key="3">
    <source>
        <dbReference type="ARBA" id="ARBA00004653"/>
    </source>
</evidence>
<dbReference type="PaxDb" id="8364-ENSXETP00000024439"/>
<evidence type="ECO:0000256" key="23">
    <source>
        <dbReference type="ARBA" id="ARBA00023160"/>
    </source>
</evidence>
<comment type="catalytic activity">
    <reaction evidence="1">
        <text>S-ubiquitinyl-[E2 ubiquitin-conjugating enzyme]-L-cysteine + [acceptor protein]-L-lysine = [E2 ubiquitin-conjugating enzyme]-L-cysteine + N(6)-ubiquitinyl-[acceptor protein]-L-lysine.</text>
        <dbReference type="EC" id="2.3.2.27"/>
    </reaction>
</comment>
<comment type="catalytic activity">
    <reaction evidence="29">
        <text>(2E)-tetradecenoyl-CoA + NADPH + H(+) = tetradecanoyl-CoA + NADP(+)</text>
        <dbReference type="Rhea" id="RHEA:44968"/>
        <dbReference type="ChEBI" id="CHEBI:15378"/>
        <dbReference type="ChEBI" id="CHEBI:57385"/>
        <dbReference type="ChEBI" id="CHEBI:57783"/>
        <dbReference type="ChEBI" id="CHEBI:58349"/>
        <dbReference type="ChEBI" id="CHEBI:61405"/>
    </reaction>
    <physiologicalReaction direction="left-to-right" evidence="29">
        <dbReference type="Rhea" id="RHEA:44969"/>
    </physiologicalReaction>
</comment>
<dbReference type="Bgee" id="ENSXETG00000000470">
    <property type="expression patterns" value="Expressed in testis and 15 other cell types or tissues"/>
</dbReference>
<accession>F7ENQ1</accession>
<keyword evidence="12" id="KW-0863">Zinc-finger</keyword>
<dbReference type="eggNOG" id="KOG0725">
    <property type="taxonomic scope" value="Eukaryota"/>
</dbReference>
<protein>
    <recommendedName>
        <fullName evidence="27">Peroxisomal trans-2-enoyl-CoA reductase</fullName>
        <ecNumber evidence="26">1.3.1.38</ecNumber>
        <ecNumber evidence="6">2.3.2.27</ecNumber>
    </recommendedName>
</protein>
<dbReference type="AlphaFoldDB" id="F7ENQ1"/>
<evidence type="ECO:0000259" key="36">
    <source>
        <dbReference type="PROSITE" id="PS51292"/>
    </source>
</evidence>
<keyword evidence="8" id="KW-0597">Phosphoprotein</keyword>
<sequence length="530" mass="58471">MFLRTILLLWCCGVLSCRQMLRHQGLLKCRCRMFFNDLKVFLLRRPPPIPSLPMNSSECDLGAGGALASNNNTLTALGRAWRTPAGGTSPEEDWIYPGNGLQHQQMSMVSSTSSDDFCKGKTEDRYSLGSLDSGMRTPLCRICFQGPEQGELLSPCRCDGSVRCSHQPCLIKWISERGSWSCELCYYKYHVIAISTKNPLQVKWQAISLTVIEKVQIAAAILGSLFLIASISWLIWSTFSPSAKWQRQDLLFQICYGMYGFMDIVCIGCSVIIASRKLERLKETAKELTSRIAPASPALLTPLQCNIRREEEVETLVKSTLGLHGRIDFLVNNGGGQFPSPSEAISAKGWNAVIDTNLTGTFYCCKAVYNAWMKEHGGAIVNIVADMWKGFPGMAHTGAARAAVDNLTKSLAIEWAHSGVRINSVAPGTIFSQTAVENYKDMGPQLFQSYIPKIPAKRLGLPEEVSPTVCFLLSPASSFISGETIKIDAGQSLYQSPWEVPDHKKWPEAPDGENANALKRMLSNIPTPKL</sequence>
<dbReference type="SMART" id="SM00744">
    <property type="entry name" value="RINGv"/>
    <property type="match status" value="1"/>
</dbReference>
<dbReference type="Pfam" id="PF13561">
    <property type="entry name" value="adh_short_C2"/>
    <property type="match status" value="1"/>
</dbReference>
<dbReference type="PROSITE" id="PS51292">
    <property type="entry name" value="ZF_RING_CH"/>
    <property type="match status" value="1"/>
</dbReference>
<keyword evidence="21 34" id="KW-0472">Membrane</keyword>
<dbReference type="InterPro" id="IPR036291">
    <property type="entry name" value="NAD(P)-bd_dom_sf"/>
</dbReference>
<dbReference type="PRINTS" id="PR00081">
    <property type="entry name" value="GDHRDH"/>
</dbReference>
<evidence type="ECO:0000256" key="20">
    <source>
        <dbReference type="ARBA" id="ARBA00023098"/>
    </source>
</evidence>
<keyword evidence="13" id="KW-0833">Ubl conjugation pathway</keyword>
<keyword evidence="20" id="KW-0443">Lipid metabolism</keyword>
<comment type="pathway">
    <text evidence="4">Protein modification; protein ubiquitination.</text>
</comment>
<dbReference type="FunFam" id="3.40.50.720:FF:000335">
    <property type="entry name" value="Peroxisomal trans-2-enoyl-CoA reductase"/>
    <property type="match status" value="1"/>
</dbReference>
<evidence type="ECO:0000313" key="37">
    <source>
        <dbReference type="Ensembl" id="ENSXETP00000001000"/>
    </source>
</evidence>
<evidence type="ECO:0000256" key="34">
    <source>
        <dbReference type="SAM" id="Phobius"/>
    </source>
</evidence>
<keyword evidence="16" id="KW-0521">NADP</keyword>
<dbReference type="GO" id="GO:0006633">
    <property type="term" value="P:fatty acid biosynthetic process"/>
    <property type="evidence" value="ECO:0007669"/>
    <property type="project" value="UniProtKB-KW"/>
</dbReference>
<evidence type="ECO:0000256" key="13">
    <source>
        <dbReference type="ARBA" id="ARBA00022786"/>
    </source>
</evidence>
<keyword evidence="22" id="KW-0576">Peroxisome</keyword>
<comment type="catalytic activity">
    <reaction evidence="32">
        <text>(2E)-decenoyl-CoA + NADPH + H(+) = decanoyl-CoA + NADP(+)</text>
        <dbReference type="Rhea" id="RHEA:44960"/>
        <dbReference type="ChEBI" id="CHEBI:15378"/>
        <dbReference type="ChEBI" id="CHEBI:57783"/>
        <dbReference type="ChEBI" id="CHEBI:58349"/>
        <dbReference type="ChEBI" id="CHEBI:61406"/>
        <dbReference type="ChEBI" id="CHEBI:61430"/>
    </reaction>
    <physiologicalReaction direction="left-to-right" evidence="32">
        <dbReference type="Rhea" id="RHEA:44961"/>
    </physiologicalReaction>
</comment>
<evidence type="ECO:0000256" key="6">
    <source>
        <dbReference type="ARBA" id="ARBA00012483"/>
    </source>
</evidence>
<evidence type="ECO:0000256" key="21">
    <source>
        <dbReference type="ARBA" id="ARBA00023136"/>
    </source>
</evidence>
<dbReference type="GO" id="GO:0008270">
    <property type="term" value="F:zinc ion binding"/>
    <property type="evidence" value="ECO:0007669"/>
    <property type="project" value="UniProtKB-KW"/>
</dbReference>
<evidence type="ECO:0000256" key="29">
    <source>
        <dbReference type="ARBA" id="ARBA00048686"/>
    </source>
</evidence>
<dbReference type="GO" id="GO:0000139">
    <property type="term" value="C:Golgi membrane"/>
    <property type="evidence" value="ECO:0007669"/>
    <property type="project" value="UniProtKB-SubCell"/>
</dbReference>
<evidence type="ECO:0000256" key="35">
    <source>
        <dbReference type="SAM" id="SignalP"/>
    </source>
</evidence>
<evidence type="ECO:0000256" key="31">
    <source>
        <dbReference type="ARBA" id="ARBA00049251"/>
    </source>
</evidence>
<reference evidence="37" key="2">
    <citation type="submission" date="2011-06" db="UniProtKB">
        <authorList>
            <consortium name="Ensembl"/>
        </authorList>
    </citation>
    <scope>IDENTIFICATION</scope>
</reference>
<dbReference type="PROSITE" id="PS51257">
    <property type="entry name" value="PROKAR_LIPOPROTEIN"/>
    <property type="match status" value="1"/>
</dbReference>
<comment type="catalytic activity">
    <reaction evidence="28">
        <text>(2E)-dodecenoyl-CoA + NADPH + H(+) = dodecanoyl-CoA + NADP(+)</text>
        <dbReference type="Rhea" id="RHEA:44964"/>
        <dbReference type="ChEBI" id="CHEBI:15378"/>
        <dbReference type="ChEBI" id="CHEBI:57330"/>
        <dbReference type="ChEBI" id="CHEBI:57375"/>
        <dbReference type="ChEBI" id="CHEBI:57783"/>
        <dbReference type="ChEBI" id="CHEBI:58349"/>
    </reaction>
    <physiologicalReaction direction="left-to-right" evidence="28">
        <dbReference type="Rhea" id="RHEA:44965"/>
    </physiologicalReaction>
</comment>
<evidence type="ECO:0000256" key="2">
    <source>
        <dbReference type="ARBA" id="ARBA00004275"/>
    </source>
</evidence>
<evidence type="ECO:0000256" key="9">
    <source>
        <dbReference type="ARBA" id="ARBA00022679"/>
    </source>
</evidence>
<dbReference type="Pfam" id="PF12906">
    <property type="entry name" value="RINGv"/>
    <property type="match status" value="1"/>
</dbReference>
<evidence type="ECO:0000256" key="4">
    <source>
        <dbReference type="ARBA" id="ARBA00004906"/>
    </source>
</evidence>
<dbReference type="GO" id="GO:0016567">
    <property type="term" value="P:protein ubiquitination"/>
    <property type="evidence" value="ECO:0007669"/>
    <property type="project" value="UniProtKB-UniPathway"/>
</dbReference>
<evidence type="ECO:0000256" key="18">
    <source>
        <dbReference type="ARBA" id="ARBA00023002"/>
    </source>
</evidence>
<evidence type="ECO:0000256" key="8">
    <source>
        <dbReference type="ARBA" id="ARBA00022553"/>
    </source>
</evidence>
<dbReference type="PANTHER" id="PTHR24317:SF7">
    <property type="entry name" value="PEROXISOMAL TRANS-2-ENOYL-COA REDUCTASE"/>
    <property type="match status" value="1"/>
</dbReference>
<evidence type="ECO:0000256" key="17">
    <source>
        <dbReference type="ARBA" id="ARBA00022989"/>
    </source>
</evidence>
<dbReference type="Gene3D" id="3.40.50.720">
    <property type="entry name" value="NAD(P)-binding Rossmann-like Domain"/>
    <property type="match status" value="1"/>
</dbReference>
<dbReference type="PRINTS" id="PR00080">
    <property type="entry name" value="SDRFAMILY"/>
</dbReference>
<dbReference type="GO" id="GO:0061630">
    <property type="term" value="F:ubiquitin protein ligase activity"/>
    <property type="evidence" value="ECO:0007669"/>
    <property type="project" value="UniProtKB-EC"/>
</dbReference>
<dbReference type="SUPFAM" id="SSF51735">
    <property type="entry name" value="NAD(P)-binding Rossmann-fold domains"/>
    <property type="match status" value="1"/>
</dbReference>
<feature type="domain" description="RING-CH-type" evidence="36">
    <location>
        <begin position="132"/>
        <end position="192"/>
    </location>
</feature>
<evidence type="ECO:0000256" key="28">
    <source>
        <dbReference type="ARBA" id="ARBA00047570"/>
    </source>
</evidence>
<evidence type="ECO:0000256" key="19">
    <source>
        <dbReference type="ARBA" id="ARBA00023034"/>
    </source>
</evidence>
<evidence type="ECO:0000256" key="7">
    <source>
        <dbReference type="ARBA" id="ARBA00022516"/>
    </source>
</evidence>
<evidence type="ECO:0000256" key="5">
    <source>
        <dbReference type="ARBA" id="ARBA00005194"/>
    </source>
</evidence>
<dbReference type="PANTHER" id="PTHR24317">
    <property type="entry name" value="PEROXISOMAL TRANS-2-ENOYL-COA REDUCTASE"/>
    <property type="match status" value="1"/>
</dbReference>
<evidence type="ECO:0000256" key="12">
    <source>
        <dbReference type="ARBA" id="ARBA00022771"/>
    </source>
</evidence>
<evidence type="ECO:0000256" key="32">
    <source>
        <dbReference type="ARBA" id="ARBA00049386"/>
    </source>
</evidence>
<dbReference type="HOGENOM" id="CLU_010194_1_2_1"/>
<dbReference type="FunFam" id="3.30.40.10:FF:000209">
    <property type="entry name" value="E3 ubiquitin-protein ligase MARCH4"/>
    <property type="match status" value="1"/>
</dbReference>
<keyword evidence="14" id="KW-0276">Fatty acid metabolism</keyword>
<keyword evidence="10 34" id="KW-0812">Transmembrane</keyword>
<gene>
    <name evidence="37" type="primary">pecr</name>
</gene>
<keyword evidence="23" id="KW-0275">Fatty acid biosynthesis</keyword>
<dbReference type="CDD" id="cd16824">
    <property type="entry name" value="RING_CH-C4HC3_MARCH4"/>
    <property type="match status" value="1"/>
</dbReference>
<dbReference type="UniPathway" id="UPA00143"/>
<keyword evidence="15" id="KW-0862">Zinc</keyword>